<dbReference type="EMBL" id="JBCDNA010000002">
    <property type="protein sequence ID" value="MEL4456557.1"/>
    <property type="molecule type" value="Genomic_DNA"/>
</dbReference>
<evidence type="ECO:0000256" key="1">
    <source>
        <dbReference type="SAM" id="SignalP"/>
    </source>
</evidence>
<reference evidence="2 3" key="1">
    <citation type="submission" date="2024-04" db="EMBL/GenBank/DDBJ databases">
        <title>whole genome sequencing of Lutimonas vermicola strain IMCC1616.</title>
        <authorList>
            <person name="Bae S.S."/>
        </authorList>
    </citation>
    <scope>NUCLEOTIDE SEQUENCE [LARGE SCALE GENOMIC DNA]</scope>
    <source>
        <strain evidence="2 3">IMCC1616</strain>
    </source>
</reference>
<evidence type="ECO:0008006" key="4">
    <source>
        <dbReference type="Google" id="ProtNLM"/>
    </source>
</evidence>
<comment type="caution">
    <text evidence="2">The sequence shown here is derived from an EMBL/GenBank/DDBJ whole genome shotgun (WGS) entry which is preliminary data.</text>
</comment>
<keyword evidence="3" id="KW-1185">Reference proteome</keyword>
<evidence type="ECO:0000313" key="2">
    <source>
        <dbReference type="EMBL" id="MEL4456557.1"/>
    </source>
</evidence>
<evidence type="ECO:0000313" key="3">
    <source>
        <dbReference type="Proteomes" id="UP001474120"/>
    </source>
</evidence>
<feature type="signal peptide" evidence="1">
    <location>
        <begin position="1"/>
        <end position="22"/>
    </location>
</feature>
<protein>
    <recommendedName>
        <fullName evidence="4">Lipoprotein</fullName>
    </recommendedName>
</protein>
<sequence length="183" mass="19696">MKTFKFMLMSLLCLFLFTSCESDDVIENSEFLKSSFEKNDVVKMIPFKGDFLSTPNDVEPIDCSNGVAVMKTNAVNGNASHIGLIDRSISPLIVENCDFDPSTGIITAELNVTVKNSKGDGIRFLGTSNMNVTGPSSGNYIIVEGFGKFEGATGELSTVGFLNAAEGSAEFKVEGIITQPNRK</sequence>
<proteinExistence type="predicted"/>
<dbReference type="Proteomes" id="UP001474120">
    <property type="component" value="Unassembled WGS sequence"/>
</dbReference>
<gene>
    <name evidence="2" type="ORF">AABB81_11660</name>
</gene>
<name>A0ABU9L291_9FLAO</name>
<dbReference type="RefSeq" id="WP_342160702.1">
    <property type="nucleotide sequence ID" value="NZ_JBCDNA010000002.1"/>
</dbReference>
<organism evidence="2 3">
    <name type="scientific">Lutimonas vermicola</name>
    <dbReference type="NCBI Taxonomy" id="414288"/>
    <lineage>
        <taxon>Bacteria</taxon>
        <taxon>Pseudomonadati</taxon>
        <taxon>Bacteroidota</taxon>
        <taxon>Flavobacteriia</taxon>
        <taxon>Flavobacteriales</taxon>
        <taxon>Flavobacteriaceae</taxon>
        <taxon>Lutimonas</taxon>
    </lineage>
</organism>
<accession>A0ABU9L291</accession>
<keyword evidence="1" id="KW-0732">Signal</keyword>
<dbReference type="PROSITE" id="PS51257">
    <property type="entry name" value="PROKAR_LIPOPROTEIN"/>
    <property type="match status" value="1"/>
</dbReference>
<feature type="chain" id="PRO_5045492922" description="Lipoprotein" evidence="1">
    <location>
        <begin position="23"/>
        <end position="183"/>
    </location>
</feature>